<feature type="transmembrane region" description="Helical" evidence="1">
    <location>
        <begin position="31"/>
        <end position="52"/>
    </location>
</feature>
<dbReference type="Proteomes" id="UP000077926">
    <property type="component" value="Chromosome"/>
</dbReference>
<feature type="transmembrane region" description="Helical" evidence="1">
    <location>
        <begin position="59"/>
        <end position="76"/>
    </location>
</feature>
<accession>A0A1B3XT12</accession>
<sequence>MKNSSRWSIVFAVMGAAAFGSSFISKAAFDFLMIFGFAASSLGMLLSFGAMYKNERGKTKFMAVAAFFLGFILVWNEPFQVIRLLTWLRN</sequence>
<evidence type="ECO:0000313" key="3">
    <source>
        <dbReference type="Proteomes" id="UP000077926"/>
    </source>
</evidence>
<keyword evidence="1" id="KW-1133">Transmembrane helix</keyword>
<feature type="transmembrane region" description="Helical" evidence="1">
    <location>
        <begin position="7"/>
        <end position="25"/>
    </location>
</feature>
<proteinExistence type="predicted"/>
<reference evidence="2 3" key="1">
    <citation type="submission" date="2016-08" db="EMBL/GenBank/DDBJ databases">
        <title>Complete genome sequence of Bacillus muralis G25-68, a strain with toxicity to nematodes.</title>
        <authorList>
            <person name="Zheng Z."/>
        </authorList>
    </citation>
    <scope>NUCLEOTIDE SEQUENCE [LARGE SCALE GENOMIC DNA]</scope>
    <source>
        <strain evidence="2 3">G25-68</strain>
    </source>
</reference>
<evidence type="ECO:0000313" key="2">
    <source>
        <dbReference type="EMBL" id="AOH56346.1"/>
    </source>
</evidence>
<keyword evidence="1" id="KW-0472">Membrane</keyword>
<evidence type="ECO:0000256" key="1">
    <source>
        <dbReference type="SAM" id="Phobius"/>
    </source>
</evidence>
<dbReference type="KEGG" id="bmur:ABE28_018425"/>
<organism evidence="2 3">
    <name type="scientific">Peribacillus muralis</name>
    <dbReference type="NCBI Taxonomy" id="264697"/>
    <lineage>
        <taxon>Bacteria</taxon>
        <taxon>Bacillati</taxon>
        <taxon>Bacillota</taxon>
        <taxon>Bacilli</taxon>
        <taxon>Bacillales</taxon>
        <taxon>Bacillaceae</taxon>
        <taxon>Peribacillus</taxon>
    </lineage>
</organism>
<keyword evidence="3" id="KW-1185">Reference proteome</keyword>
<gene>
    <name evidence="2" type="ORF">ABE28_018425</name>
</gene>
<dbReference type="EMBL" id="CP017080">
    <property type="protein sequence ID" value="AOH56346.1"/>
    <property type="molecule type" value="Genomic_DNA"/>
</dbReference>
<protein>
    <recommendedName>
        <fullName evidence="4">DUF4064 domain-containing protein</fullName>
    </recommendedName>
</protein>
<dbReference type="OrthoDB" id="2935658at2"/>
<name>A0A1B3XT12_9BACI</name>
<dbReference type="RefSeq" id="WP_064465650.1">
    <property type="nucleotide sequence ID" value="NZ_CP017080.1"/>
</dbReference>
<keyword evidence="1" id="KW-0812">Transmembrane</keyword>
<evidence type="ECO:0008006" key="4">
    <source>
        <dbReference type="Google" id="ProtNLM"/>
    </source>
</evidence>
<dbReference type="AlphaFoldDB" id="A0A1B3XT12"/>